<dbReference type="EMBL" id="CP000267">
    <property type="protein sequence ID" value="ABD69279.1"/>
    <property type="molecule type" value="Genomic_DNA"/>
</dbReference>
<evidence type="ECO:0000313" key="6">
    <source>
        <dbReference type="EMBL" id="ABD69279.1"/>
    </source>
</evidence>
<dbReference type="Gene3D" id="2.30.120.10">
    <property type="match status" value="1"/>
</dbReference>
<dbReference type="MEROPS" id="S45.003"/>
<evidence type="ECO:0000313" key="7">
    <source>
        <dbReference type="Proteomes" id="UP000008332"/>
    </source>
</evidence>
<keyword evidence="7" id="KW-1185">Reference proteome</keyword>
<keyword evidence="5" id="KW-0106">Calcium</keyword>
<evidence type="ECO:0000256" key="3">
    <source>
        <dbReference type="ARBA" id="ARBA00023145"/>
    </source>
</evidence>
<dbReference type="OrthoDB" id="9760084at2"/>
<dbReference type="KEGG" id="rfr:Rfer_1547"/>
<dbReference type="PANTHER" id="PTHR34218">
    <property type="entry name" value="PEPTIDASE S45 PENICILLIN AMIDASE"/>
    <property type="match status" value="1"/>
</dbReference>
<dbReference type="PIRSF" id="PIRSF001227">
    <property type="entry name" value="Pen_acylase"/>
    <property type="match status" value="1"/>
</dbReference>
<dbReference type="CDD" id="cd03747">
    <property type="entry name" value="Ntn_PGA_like"/>
    <property type="match status" value="1"/>
</dbReference>
<gene>
    <name evidence="6" type="ordered locus">Rfer_1547</name>
</gene>
<evidence type="ECO:0000256" key="4">
    <source>
        <dbReference type="PIRSR" id="PIRSR001227-1"/>
    </source>
</evidence>
<dbReference type="eggNOG" id="COG2366">
    <property type="taxonomic scope" value="Bacteria"/>
</dbReference>
<dbReference type="InterPro" id="IPR002692">
    <property type="entry name" value="S45"/>
</dbReference>
<reference evidence="7" key="1">
    <citation type="submission" date="2006-02" db="EMBL/GenBank/DDBJ databases">
        <title>Complete sequence of chromosome of Rhodoferax ferrireducens DSM 15236.</title>
        <authorList>
            <person name="Copeland A."/>
            <person name="Lucas S."/>
            <person name="Lapidus A."/>
            <person name="Barry K."/>
            <person name="Detter J.C."/>
            <person name="Glavina del Rio T."/>
            <person name="Hammon N."/>
            <person name="Israni S."/>
            <person name="Pitluck S."/>
            <person name="Brettin T."/>
            <person name="Bruce D."/>
            <person name="Han C."/>
            <person name="Tapia R."/>
            <person name="Gilna P."/>
            <person name="Kiss H."/>
            <person name="Schmutz J."/>
            <person name="Larimer F."/>
            <person name="Land M."/>
            <person name="Kyrpides N."/>
            <person name="Ivanova N."/>
            <person name="Richardson P."/>
        </authorList>
    </citation>
    <scope>NUCLEOTIDE SEQUENCE [LARGE SCALE GENOMIC DNA]</scope>
    <source>
        <strain evidence="7">ATCC BAA-621 / DSM 15236 / T118</strain>
    </source>
</reference>
<protein>
    <submittedName>
        <fullName evidence="6">Penicillin amidase</fullName>
        <ecNumber evidence="6">3.5.1.11</ecNumber>
    </submittedName>
</protein>
<feature type="active site" description="Nucleophile" evidence="4">
    <location>
        <position position="258"/>
    </location>
</feature>
<name>Q21Y74_ALBFT</name>
<evidence type="ECO:0000256" key="2">
    <source>
        <dbReference type="ARBA" id="ARBA00022801"/>
    </source>
</evidence>
<dbReference type="RefSeq" id="WP_011463847.1">
    <property type="nucleotide sequence ID" value="NC_007908.1"/>
</dbReference>
<dbReference type="GO" id="GO:0046872">
    <property type="term" value="F:metal ion binding"/>
    <property type="evidence" value="ECO:0007669"/>
    <property type="project" value="UniProtKB-KW"/>
</dbReference>
<dbReference type="InterPro" id="IPR029055">
    <property type="entry name" value="Ntn_hydrolases_N"/>
</dbReference>
<feature type="binding site" evidence="5">
    <location>
        <position position="188"/>
    </location>
    <ligand>
        <name>Ca(2+)</name>
        <dbReference type="ChEBI" id="CHEBI:29108"/>
    </ligand>
</feature>
<proteinExistence type="inferred from homology"/>
<dbReference type="Proteomes" id="UP000008332">
    <property type="component" value="Chromosome"/>
</dbReference>
<dbReference type="PANTHER" id="PTHR34218:SF5">
    <property type="entry name" value="PENICILLIN ACYLASE FAMILY PROTEIN"/>
    <property type="match status" value="1"/>
</dbReference>
<dbReference type="InterPro" id="IPR043146">
    <property type="entry name" value="Penicillin_amidase_N_B-knob"/>
</dbReference>
<comment type="cofactor">
    <cofactor evidence="5">
        <name>Ca(2+)</name>
        <dbReference type="ChEBI" id="CHEBI:29108"/>
    </cofactor>
    <text evidence="5">Binds 1 Ca(2+) ion per dimer.</text>
</comment>
<dbReference type="Gene3D" id="1.10.439.10">
    <property type="entry name" value="Penicillin Amidohydrolase, domain 1"/>
    <property type="match status" value="1"/>
</dbReference>
<keyword evidence="5" id="KW-0479">Metal-binding</keyword>
<dbReference type="HOGENOM" id="CLU_011790_0_1_4"/>
<dbReference type="SUPFAM" id="SSF56235">
    <property type="entry name" value="N-terminal nucleophile aminohydrolases (Ntn hydrolases)"/>
    <property type="match status" value="1"/>
</dbReference>
<evidence type="ECO:0000256" key="1">
    <source>
        <dbReference type="ARBA" id="ARBA00006586"/>
    </source>
</evidence>
<sequence>MKPVLKTAALLLTGLIATAGALGAWYIHTKQPQRSGAIAMTSLQAPVSVRYDERGVPHIWAENEADLYRTLGFVHAQDRLFQMEMVRRLAQGELAEVLGPKLVDVDRLFRTLGIRAHAQDAAAKMDLQSPASRALLAYLDGINQFQATHPAPLEFDLLKIPKRPFTAQDTLAVSGYLAYSFAAAFRTEPALSYVRDKLGARYLAVFDLDWNPQGVIQPGAPANTTAALSPPDWQALAQLSQLSGQALALAGVPPFEGSNAWAVSGSRTASGKPLLAGDPHIGYSAPSVWYEAHLAMPGFELYGHHQALTPSALLGHNPQFGWSLTMFQNDDLDLIAEKVNPENPNQVWYQGRWVFLQSRVETILVKGGEPVKLTLRRSPHGPIITDAFKDSLGKTPVAMWWAFLETENPILDAFYELNRANTLEKARNAASKIHAPGLNVVWASASGDIGWWAAAKLPIRPDGVNPSFILDGSTAAADKLGFYRFSDNPHEENPQRGYIVSANHQPKPSSGVPVAGYYNLADRAQRLDDHLRNDKVRWDSKTAQTLQLDTLTGYGPRVLAPLLPILNSFITVPVERAMLESLAGWDGSYQLNSITPTVFNQLLYELTHAAFADEMGEVQFKNLLGTRALDSALPRLVADADSPWWDDITTPAHEGRADIVKVAWRATIEHLQKTLGKDATNWGWGNAHTLTHSHPLAAQKPLNWLFNVGPFPAPGGHEVPNNLSSPLGPAPWAVNYGPSTRRVIDFAAPGQSVGINPVGQSGVLFDAHYADQAPIFIAGGYLSQHLSEADVAAHTRSTLTLSPAAAPGN</sequence>
<dbReference type="GO" id="GO:0008953">
    <property type="term" value="F:penicillin amidase activity"/>
    <property type="evidence" value="ECO:0007669"/>
    <property type="project" value="UniProtKB-EC"/>
</dbReference>
<dbReference type="Gene3D" id="1.10.1400.10">
    <property type="match status" value="1"/>
</dbReference>
<keyword evidence="2 6" id="KW-0378">Hydrolase</keyword>
<dbReference type="Pfam" id="PF01804">
    <property type="entry name" value="Penicil_amidase"/>
    <property type="match status" value="1"/>
</dbReference>
<evidence type="ECO:0000256" key="5">
    <source>
        <dbReference type="PIRSR" id="PIRSR001227-2"/>
    </source>
</evidence>
<accession>Q21Y74</accession>
<feature type="binding site" evidence="5">
    <location>
        <position position="330"/>
    </location>
    <ligand>
        <name>Ca(2+)</name>
        <dbReference type="ChEBI" id="CHEBI:29108"/>
    </ligand>
</feature>
<dbReference type="AlphaFoldDB" id="Q21Y74"/>
<keyword evidence="3" id="KW-0865">Zymogen</keyword>
<dbReference type="InterPro" id="IPR014395">
    <property type="entry name" value="Pen/GL7ACA/AHL_acylase"/>
</dbReference>
<feature type="binding site" evidence="5">
    <location>
        <position position="333"/>
    </location>
    <ligand>
        <name>Ca(2+)</name>
        <dbReference type="ChEBI" id="CHEBI:29108"/>
    </ligand>
</feature>
<dbReference type="GO" id="GO:0017000">
    <property type="term" value="P:antibiotic biosynthetic process"/>
    <property type="evidence" value="ECO:0007669"/>
    <property type="project" value="InterPro"/>
</dbReference>
<feature type="binding site" evidence="5">
    <location>
        <position position="466"/>
    </location>
    <ligand>
        <name>Ca(2+)</name>
        <dbReference type="ChEBI" id="CHEBI:29108"/>
    </ligand>
</feature>
<comment type="similarity">
    <text evidence="1">Belongs to the peptidase S45 family.</text>
</comment>
<dbReference type="InterPro" id="IPR043147">
    <property type="entry name" value="Penicillin_amidase_A-knob"/>
</dbReference>
<dbReference type="Gene3D" id="3.60.20.10">
    <property type="entry name" value="Glutamine Phosphoribosylpyrophosphate, subunit 1, domain 1"/>
    <property type="match status" value="1"/>
</dbReference>
<dbReference type="InterPro" id="IPR023343">
    <property type="entry name" value="Penicillin_amidase_dom1"/>
</dbReference>
<dbReference type="EC" id="3.5.1.11" evidence="6"/>
<organism evidence="6 7">
    <name type="scientific">Albidiferax ferrireducens (strain ATCC BAA-621 / DSM 15236 / T118)</name>
    <name type="common">Rhodoferax ferrireducens</name>
    <dbReference type="NCBI Taxonomy" id="338969"/>
    <lineage>
        <taxon>Bacteria</taxon>
        <taxon>Pseudomonadati</taxon>
        <taxon>Pseudomonadota</taxon>
        <taxon>Betaproteobacteria</taxon>
        <taxon>Burkholderiales</taxon>
        <taxon>Comamonadaceae</taxon>
        <taxon>Rhodoferax</taxon>
    </lineage>
</organism>